<sequence length="222" mass="25960">MIFFQLEGIKKCKIDNLDTKRTRVLLCLKYFVCFFFDFNCAPVGLSTLTHFTRILADFWIGFRLRWLISGPAPHRFSFKQDIYIITARSLLWIYFSPMLSTRNEQIQQSPIGKLKFWNNLVPLGTETLRKFKKKRTKTIMILRLNKKKHIKEGELALLLQLGIRSSIGTLSFVSRKLLPPRRDVVTFILQSQKLIMILHRFACFLSLGRESGRGLKGHDHRG</sequence>
<dbReference type="EMBL" id="HBUE01278784">
    <property type="protein sequence ID" value="CAG6567914.1"/>
    <property type="molecule type" value="Transcribed_RNA"/>
</dbReference>
<name>A0A8D8J706_CULPI</name>
<dbReference type="AlphaFoldDB" id="A0A8D8J706"/>
<organism evidence="1">
    <name type="scientific">Culex pipiens</name>
    <name type="common">House mosquito</name>
    <dbReference type="NCBI Taxonomy" id="7175"/>
    <lineage>
        <taxon>Eukaryota</taxon>
        <taxon>Metazoa</taxon>
        <taxon>Ecdysozoa</taxon>
        <taxon>Arthropoda</taxon>
        <taxon>Hexapoda</taxon>
        <taxon>Insecta</taxon>
        <taxon>Pterygota</taxon>
        <taxon>Neoptera</taxon>
        <taxon>Endopterygota</taxon>
        <taxon>Diptera</taxon>
        <taxon>Nematocera</taxon>
        <taxon>Culicoidea</taxon>
        <taxon>Culicidae</taxon>
        <taxon>Culicinae</taxon>
        <taxon>Culicini</taxon>
        <taxon>Culex</taxon>
        <taxon>Culex</taxon>
    </lineage>
</organism>
<reference evidence="1" key="1">
    <citation type="submission" date="2021-05" db="EMBL/GenBank/DDBJ databases">
        <authorList>
            <person name="Alioto T."/>
            <person name="Alioto T."/>
            <person name="Gomez Garrido J."/>
        </authorList>
    </citation>
    <scope>NUCLEOTIDE SEQUENCE</scope>
</reference>
<protein>
    <submittedName>
        <fullName evidence="1">(northern house mosquito) hypothetical protein</fullName>
    </submittedName>
</protein>
<evidence type="ECO:0000313" key="1">
    <source>
        <dbReference type="EMBL" id="CAG6567914.1"/>
    </source>
</evidence>
<accession>A0A8D8J706</accession>
<proteinExistence type="predicted"/>
<dbReference type="EMBL" id="HBUE01173316">
    <property type="protein sequence ID" value="CAG6516415.1"/>
    <property type="molecule type" value="Transcribed_RNA"/>
</dbReference>